<protein>
    <submittedName>
        <fullName evidence="4">RNA dependent RNA polymerase</fullName>
    </submittedName>
</protein>
<keyword evidence="3" id="KW-0548">Nucleotidyltransferase</keyword>
<proteinExistence type="predicted"/>
<dbReference type="GeneID" id="80538741"/>
<keyword evidence="1" id="KW-0696">RNA-directed RNA polymerase</keyword>
<sequence length="609" mass="69243">MSGARSTRTASLCVKPPVVTQASLCSSCSRASKDTKMTVHNGLQIIRIRYGIPYVELPDLDVDRLGSYLQYLLLQGKVRASVNFPRAHGRRDEEGLITLKRLSRHSRWEFAHSVNSIKRNLPSGCRLHVPSGRSKWESNAFSSPPPPSSEYLAFIKAEVTRLFPSCWDKQYDSFVKNHLPNSTSRFNRERADRLWAGRREEFRRSCTEETALPYPQGRYKEVLSAGKVRPLLIYDEWNDVLAPLHKMLYKHLARTTDWLLVGPPTAEKMESVCVGRYQTSVDLVNATDGLSLRATEVILDSLFFGSTKLPRSVRKLAYESLHPVVDGKIVRHGQMMGSYLSFPLLCLHSYLAARWAVRGCGDHRILVNGDDCVISSDLPVQAHQYPSGYCLNDQKTIRSENVVEVNSTAFLRSGGGAWREVKHLRRGGFITSYDGLMHAAAAVRHSVVWTDAFVRSRIGRKWGLLPSQLELTRRSRVAWRRETTMRKVRTFSKLPTLDQLECNPQLEWVMGVADPDEKEALADFFWTWGRDGGRKRDVFSPSVGELRRSYRYRKIPIWSSLSFVGQLRSPVVPGNGRSLSYLVPTEYESERYLGRLCALEAFRRLACPT</sequence>
<dbReference type="SUPFAM" id="SSF56672">
    <property type="entry name" value="DNA/RNA polymerases"/>
    <property type="match status" value="1"/>
</dbReference>
<name>A0ABX6FM70_9VIRU</name>
<organism evidence="4 5">
    <name type="scientific">Plasmopara viticola lesion associated ourmia-like virus 39</name>
    <dbReference type="NCBI Taxonomy" id="2686508"/>
    <lineage>
        <taxon>Viruses</taxon>
        <taxon>Riboviria</taxon>
        <taxon>Orthornavirae</taxon>
        <taxon>Lenarviricota</taxon>
        <taxon>Miaviricetes</taxon>
        <taxon>Ourlivirales</taxon>
        <taxon>Botourmiaviridae</taxon>
        <taxon>Betascleroulivirus</taxon>
        <taxon>Betascleroulivirus epsilonplasmoparae</taxon>
    </lineage>
</organism>
<evidence type="ECO:0000313" key="5">
    <source>
        <dbReference type="Proteomes" id="UP000831936"/>
    </source>
</evidence>
<evidence type="ECO:0000256" key="3">
    <source>
        <dbReference type="ARBA" id="ARBA00022695"/>
    </source>
</evidence>
<keyword evidence="5" id="KW-1185">Reference proteome</keyword>
<dbReference type="Proteomes" id="UP000831936">
    <property type="component" value="Segment"/>
</dbReference>
<dbReference type="EMBL" id="MN532626">
    <property type="protein sequence ID" value="QGY72569.1"/>
    <property type="molecule type" value="Genomic_RNA"/>
</dbReference>
<dbReference type="RefSeq" id="YP_010800234.1">
    <property type="nucleotide sequence ID" value="NC_076769.1"/>
</dbReference>
<evidence type="ECO:0000256" key="1">
    <source>
        <dbReference type="ARBA" id="ARBA00022484"/>
    </source>
</evidence>
<keyword evidence="2" id="KW-0808">Transferase</keyword>
<dbReference type="InterPro" id="IPR043502">
    <property type="entry name" value="DNA/RNA_pol_sf"/>
</dbReference>
<reference evidence="4 5" key="1">
    <citation type="journal article" date="2020" name="Virus Evol.">
        <title>Analysis of the virome associated to grapevine downy mildew lesions reveals new mycovirus lineages.</title>
        <authorList>
            <person name="Chiapello M."/>
            <person name="Rodriguez-Romero J."/>
            <person name="Ayllon M.A."/>
            <person name="Turina M."/>
        </authorList>
    </citation>
    <scope>NUCLEOTIDE SEQUENCE [LARGE SCALE GENOMIC DNA]</scope>
    <source>
        <strain evidence="4">DMS9_28604</strain>
    </source>
</reference>
<evidence type="ECO:0000313" key="4">
    <source>
        <dbReference type="EMBL" id="QGY72569.1"/>
    </source>
</evidence>
<evidence type="ECO:0000256" key="2">
    <source>
        <dbReference type="ARBA" id="ARBA00022679"/>
    </source>
</evidence>
<accession>A0ABX6FM70</accession>